<keyword evidence="3" id="KW-1185">Reference proteome</keyword>
<dbReference type="Proteomes" id="UP000282613">
    <property type="component" value="Unassembled WGS sequence"/>
</dbReference>
<feature type="region of interest" description="Disordered" evidence="1">
    <location>
        <begin position="23"/>
        <end position="111"/>
    </location>
</feature>
<dbReference type="OrthoDB" id="6257752at2759"/>
<evidence type="ECO:0000313" key="2">
    <source>
        <dbReference type="EMBL" id="VDK25696.1"/>
    </source>
</evidence>
<dbReference type="STRING" id="60517.A0A0R3VYY8"/>
<dbReference type="EMBL" id="UYRS01002275">
    <property type="protein sequence ID" value="VDK25696.1"/>
    <property type="molecule type" value="Genomic_DNA"/>
</dbReference>
<feature type="compositionally biased region" description="Low complexity" evidence="1">
    <location>
        <begin position="70"/>
        <end position="87"/>
    </location>
</feature>
<dbReference type="WBParaSite" id="TASK_0000263201-mRNA-1">
    <property type="protein sequence ID" value="TASK_0000263201-mRNA-1"/>
    <property type="gene ID" value="TASK_0000263201"/>
</dbReference>
<dbReference type="AlphaFoldDB" id="A0A0R3VYY8"/>
<feature type="compositionally biased region" description="Low complexity" evidence="1">
    <location>
        <begin position="102"/>
        <end position="111"/>
    </location>
</feature>
<sequence>MCNAPSAKWDAGSSAVPRLTLVPNLEESGESAEFKGNDGVSSESASFRRLGHHAPNSPVSSRRTGNKWKSNGPPSTSLTSSLTHSGNQGMSGTANPQEEAPSSSGSNQSSLDSADGYFMVVISEKHAQVIGFPSRNCYNRVSHSSYEGV</sequence>
<reference evidence="2 3" key="2">
    <citation type="submission" date="2018-11" db="EMBL/GenBank/DDBJ databases">
        <authorList>
            <consortium name="Pathogen Informatics"/>
        </authorList>
    </citation>
    <scope>NUCLEOTIDE SEQUENCE [LARGE SCALE GENOMIC DNA]</scope>
</reference>
<proteinExistence type="predicted"/>
<evidence type="ECO:0000256" key="1">
    <source>
        <dbReference type="SAM" id="MobiDB-lite"/>
    </source>
</evidence>
<protein>
    <submittedName>
        <fullName evidence="4">E3 ubiquitin-protein ligase ZNRF2</fullName>
    </submittedName>
</protein>
<reference evidence="4" key="1">
    <citation type="submission" date="2017-02" db="UniProtKB">
        <authorList>
            <consortium name="WormBaseParasite"/>
        </authorList>
    </citation>
    <scope>IDENTIFICATION</scope>
</reference>
<feature type="compositionally biased region" description="Polar residues" evidence="1">
    <location>
        <begin position="57"/>
        <end position="69"/>
    </location>
</feature>
<accession>A0A0R3VYY8</accession>
<evidence type="ECO:0000313" key="3">
    <source>
        <dbReference type="Proteomes" id="UP000282613"/>
    </source>
</evidence>
<evidence type="ECO:0000313" key="4">
    <source>
        <dbReference type="WBParaSite" id="TASK_0000263201-mRNA-1"/>
    </source>
</evidence>
<name>A0A0R3VYY8_TAEAS</name>
<organism evidence="4">
    <name type="scientific">Taenia asiatica</name>
    <name type="common">Asian tapeworm</name>
    <dbReference type="NCBI Taxonomy" id="60517"/>
    <lineage>
        <taxon>Eukaryota</taxon>
        <taxon>Metazoa</taxon>
        <taxon>Spiralia</taxon>
        <taxon>Lophotrochozoa</taxon>
        <taxon>Platyhelminthes</taxon>
        <taxon>Cestoda</taxon>
        <taxon>Eucestoda</taxon>
        <taxon>Cyclophyllidea</taxon>
        <taxon>Taeniidae</taxon>
        <taxon>Taenia</taxon>
    </lineage>
</organism>
<gene>
    <name evidence="2" type="ORF">TASK_LOCUS2633</name>
</gene>